<comment type="caution">
    <text evidence="1">The sequence shown here is derived from an EMBL/GenBank/DDBJ whole genome shotgun (WGS) entry which is preliminary data.</text>
</comment>
<dbReference type="AlphaFoldDB" id="A0A0V1E3R4"/>
<proteinExistence type="predicted"/>
<evidence type="ECO:0000313" key="2">
    <source>
        <dbReference type="Proteomes" id="UP000055024"/>
    </source>
</evidence>
<sequence>LVYGFLCTVSIKSQEAASGLEHGVWGDLNLCSQPWSLIFGSRINYLLFPLRWKL</sequence>
<gene>
    <name evidence="1" type="ORF">T11_13263</name>
</gene>
<evidence type="ECO:0000313" key="1">
    <source>
        <dbReference type="EMBL" id="KRY68262.1"/>
    </source>
</evidence>
<protein>
    <submittedName>
        <fullName evidence="1">Uncharacterized protein</fullName>
    </submittedName>
</protein>
<organism evidence="1 2">
    <name type="scientific">Trichinella zimbabwensis</name>
    <dbReference type="NCBI Taxonomy" id="268475"/>
    <lineage>
        <taxon>Eukaryota</taxon>
        <taxon>Metazoa</taxon>
        <taxon>Ecdysozoa</taxon>
        <taxon>Nematoda</taxon>
        <taxon>Enoplea</taxon>
        <taxon>Dorylaimia</taxon>
        <taxon>Trichinellida</taxon>
        <taxon>Trichinellidae</taxon>
        <taxon>Trichinella</taxon>
    </lineage>
</organism>
<reference evidence="1 2" key="1">
    <citation type="submission" date="2015-01" db="EMBL/GenBank/DDBJ databases">
        <title>Evolution of Trichinella species and genotypes.</title>
        <authorList>
            <person name="Korhonen P.K."/>
            <person name="Edoardo P."/>
            <person name="Giuseppe L.R."/>
            <person name="Gasser R.B."/>
        </authorList>
    </citation>
    <scope>NUCLEOTIDE SEQUENCE [LARGE SCALE GENOMIC DNA]</scope>
    <source>
        <strain evidence="1">ISS1029</strain>
    </source>
</reference>
<keyword evidence="2" id="KW-1185">Reference proteome</keyword>
<feature type="non-terminal residue" evidence="1">
    <location>
        <position position="1"/>
    </location>
</feature>
<dbReference type="EMBL" id="JYDP01007458">
    <property type="protein sequence ID" value="KRY68262.1"/>
    <property type="molecule type" value="Genomic_DNA"/>
</dbReference>
<name>A0A0V1E3R4_9BILA</name>
<accession>A0A0V1E3R4</accession>
<dbReference type="Proteomes" id="UP000055024">
    <property type="component" value="Unassembled WGS sequence"/>
</dbReference>